<keyword evidence="2" id="KW-0680">Restriction system</keyword>
<protein>
    <submittedName>
        <fullName evidence="5">Type I restriction modification DNA specificity domain-containing protein</fullName>
    </submittedName>
</protein>
<dbReference type="GO" id="GO:0009307">
    <property type="term" value="P:DNA restriction-modification system"/>
    <property type="evidence" value="ECO:0007669"/>
    <property type="project" value="UniProtKB-KW"/>
</dbReference>
<reference evidence="5 6" key="1">
    <citation type="submission" date="2016-10" db="EMBL/GenBank/DDBJ databases">
        <authorList>
            <person name="Varghese N."/>
            <person name="Submissions S."/>
        </authorList>
    </citation>
    <scope>NUCLEOTIDE SEQUENCE [LARGE SCALE GENOMIC DNA]</scope>
    <source>
        <strain evidence="5 6">DSM 20586</strain>
    </source>
</reference>
<accession>A0AB38A4C3</accession>
<evidence type="ECO:0000256" key="1">
    <source>
        <dbReference type="ARBA" id="ARBA00010923"/>
    </source>
</evidence>
<comment type="similarity">
    <text evidence="1">Belongs to the type-I restriction system S methylase family.</text>
</comment>
<feature type="domain" description="Type I restriction modification DNA specificity" evidence="4">
    <location>
        <begin position="1"/>
        <end position="130"/>
    </location>
</feature>
<evidence type="ECO:0000313" key="5">
    <source>
        <dbReference type="EMBL" id="SEB39079.1"/>
    </source>
</evidence>
<evidence type="ECO:0000313" key="6">
    <source>
        <dbReference type="Proteomes" id="UP000183687"/>
    </source>
</evidence>
<comment type="caution">
    <text evidence="5">The sequence shown here is derived from an EMBL/GenBank/DDBJ whole genome shotgun (WGS) entry which is preliminary data.</text>
</comment>
<dbReference type="InterPro" id="IPR000055">
    <property type="entry name" value="Restrct_endonuc_typeI_TRD"/>
</dbReference>
<evidence type="ECO:0000259" key="4">
    <source>
        <dbReference type="Pfam" id="PF01420"/>
    </source>
</evidence>
<dbReference type="EMBL" id="FNSH01000001">
    <property type="protein sequence ID" value="SEB39079.1"/>
    <property type="molecule type" value="Genomic_DNA"/>
</dbReference>
<dbReference type="GO" id="GO:0003677">
    <property type="term" value="F:DNA binding"/>
    <property type="evidence" value="ECO:0007669"/>
    <property type="project" value="UniProtKB-KW"/>
</dbReference>
<dbReference type="Proteomes" id="UP000183687">
    <property type="component" value="Unassembled WGS sequence"/>
</dbReference>
<proteinExistence type="inferred from homology"/>
<keyword evidence="3" id="KW-0238">DNA-binding</keyword>
<evidence type="ECO:0000256" key="3">
    <source>
        <dbReference type="ARBA" id="ARBA00023125"/>
    </source>
</evidence>
<dbReference type="Gene3D" id="3.90.220.20">
    <property type="entry name" value="DNA methylase specificity domains"/>
    <property type="match status" value="1"/>
</dbReference>
<dbReference type="Pfam" id="PF01420">
    <property type="entry name" value="Methylase_S"/>
    <property type="match status" value="1"/>
</dbReference>
<dbReference type="InterPro" id="IPR044946">
    <property type="entry name" value="Restrct_endonuc_typeI_TRD_sf"/>
</dbReference>
<gene>
    <name evidence="5" type="ORF">SAMN04489746_0036</name>
</gene>
<name>A0AB38A4C3_9ACTN</name>
<organism evidence="5 6">
    <name type="scientific">Atopobium minutum</name>
    <dbReference type="NCBI Taxonomy" id="1381"/>
    <lineage>
        <taxon>Bacteria</taxon>
        <taxon>Bacillati</taxon>
        <taxon>Actinomycetota</taxon>
        <taxon>Coriobacteriia</taxon>
        <taxon>Coriobacteriales</taxon>
        <taxon>Atopobiaceae</taxon>
        <taxon>Atopobium</taxon>
    </lineage>
</organism>
<dbReference type="SUPFAM" id="SSF116734">
    <property type="entry name" value="DNA methylase specificity domain"/>
    <property type="match status" value="1"/>
</dbReference>
<dbReference type="AlphaFoldDB" id="A0AB38A4C3"/>
<sequence>MPYVSSTAQNNGVDGFVGNDEKVRVYQNCLTVANSGSVGTAFYQPFEFVASDHVTALGNSKLNEYSYQFLATLVSRLQEKYSFNREINDERIRREQILLPVSLDGDPDWQFMSDYMRAQEALQILNALKR</sequence>
<evidence type="ECO:0000256" key="2">
    <source>
        <dbReference type="ARBA" id="ARBA00022747"/>
    </source>
</evidence>